<evidence type="ECO:0000313" key="2">
    <source>
        <dbReference type="EMBL" id="PUA32383.1"/>
    </source>
</evidence>
<sequence>MTRFEDLMRKYLRKLAPLMSKVGLSYDVGQSFERTERGFASRLLNFVGKLNAKFYFGERDLYRYYLYIFQAFYTFFMKGERGLYRCYRSLVRSLLSLQVELEDALSFSSLYMNLLLVFALVLMVVWAWTS</sequence>
<dbReference type="EMBL" id="NBVN01000004">
    <property type="protein sequence ID" value="PUA32383.1"/>
    <property type="molecule type" value="Genomic_DNA"/>
</dbReference>
<dbReference type="Proteomes" id="UP000244093">
    <property type="component" value="Unassembled WGS sequence"/>
</dbReference>
<gene>
    <name evidence="2" type="ORF">B7O98_06920</name>
</gene>
<proteinExistence type="predicted"/>
<keyword evidence="1" id="KW-0472">Membrane</keyword>
<feature type="transmembrane region" description="Helical" evidence="1">
    <location>
        <begin position="104"/>
        <end position="128"/>
    </location>
</feature>
<evidence type="ECO:0000256" key="1">
    <source>
        <dbReference type="SAM" id="Phobius"/>
    </source>
</evidence>
<keyword evidence="1" id="KW-0812">Transmembrane</keyword>
<organism evidence="2 3">
    <name type="scientific">Zestosphaera tikiterensis</name>
    <dbReference type="NCBI Taxonomy" id="1973259"/>
    <lineage>
        <taxon>Archaea</taxon>
        <taxon>Thermoproteota</taxon>
        <taxon>Thermoprotei</taxon>
        <taxon>Desulfurococcales</taxon>
        <taxon>Desulfurococcaceae</taxon>
        <taxon>Zestosphaera</taxon>
    </lineage>
</organism>
<accession>A0A2R7Y4H5</accession>
<evidence type="ECO:0000313" key="3">
    <source>
        <dbReference type="Proteomes" id="UP000244093"/>
    </source>
</evidence>
<dbReference type="AlphaFoldDB" id="A0A2R7Y4H5"/>
<keyword evidence="1" id="KW-1133">Transmembrane helix</keyword>
<reference evidence="2 3" key="1">
    <citation type="journal article" date="2018" name="Syst. Appl. Microbiol.">
        <title>A new symbiotic nanoarchaeote (Candidatus Nanoclepta minutus) and its host (Zestosphaera tikiterensis gen. nov., sp. nov.) from a New Zealand hot spring.</title>
        <authorList>
            <person name="St John E."/>
            <person name="Liu Y."/>
            <person name="Podar M."/>
            <person name="Stott M.B."/>
            <person name="Meneghin J."/>
            <person name="Chen Z."/>
            <person name="Lagutin K."/>
            <person name="Mitchell K."/>
            <person name="Reysenbach A.L."/>
        </authorList>
    </citation>
    <scope>NUCLEOTIDE SEQUENCE [LARGE SCALE GENOMIC DNA]</scope>
    <source>
        <strain evidence="2">NZ3</strain>
    </source>
</reference>
<comment type="caution">
    <text evidence="2">The sequence shown here is derived from an EMBL/GenBank/DDBJ whole genome shotgun (WGS) entry which is preliminary data.</text>
</comment>
<name>A0A2R7Y4H5_9CREN</name>
<protein>
    <submittedName>
        <fullName evidence="2">Uncharacterized protein</fullName>
    </submittedName>
</protein>